<dbReference type="AlphaFoldDB" id="A0A1H6UIX5"/>
<dbReference type="Proteomes" id="UP000183028">
    <property type="component" value="Unassembled WGS sequence"/>
</dbReference>
<evidence type="ECO:0000313" key="2">
    <source>
        <dbReference type="EMBL" id="SEI92248.1"/>
    </source>
</evidence>
<dbReference type="EMBL" id="FNYK01000035">
    <property type="protein sequence ID" value="SEI92248.1"/>
    <property type="molecule type" value="Genomic_DNA"/>
</dbReference>
<reference evidence="3" key="1">
    <citation type="submission" date="2016-10" db="EMBL/GenBank/DDBJ databases">
        <authorList>
            <person name="Varghese N."/>
        </authorList>
    </citation>
    <scope>NUCLEOTIDE SEQUENCE [LARGE SCALE GENOMIC DNA]</scope>
    <source>
        <strain evidence="3">DSM 20406</strain>
    </source>
</reference>
<protein>
    <submittedName>
        <fullName evidence="2">Uncharacterized protein</fullName>
    </submittedName>
</protein>
<keyword evidence="1" id="KW-0175">Coiled coil</keyword>
<organism evidence="2 3">
    <name type="scientific">Sharpea azabuensis</name>
    <dbReference type="NCBI Taxonomy" id="322505"/>
    <lineage>
        <taxon>Bacteria</taxon>
        <taxon>Bacillati</taxon>
        <taxon>Bacillota</taxon>
        <taxon>Erysipelotrichia</taxon>
        <taxon>Erysipelotrichales</taxon>
        <taxon>Coprobacillaceae</taxon>
        <taxon>Sharpea</taxon>
    </lineage>
</organism>
<proteinExistence type="predicted"/>
<name>A0A1H6UIX5_9FIRM</name>
<dbReference type="OrthoDB" id="9926939at2"/>
<evidence type="ECO:0000313" key="3">
    <source>
        <dbReference type="Proteomes" id="UP000183028"/>
    </source>
</evidence>
<feature type="coiled-coil region" evidence="1">
    <location>
        <begin position="85"/>
        <end position="112"/>
    </location>
</feature>
<dbReference type="STRING" id="322505.SAMN04487836_1346"/>
<evidence type="ECO:0000256" key="1">
    <source>
        <dbReference type="SAM" id="Coils"/>
    </source>
</evidence>
<keyword evidence="3" id="KW-1185">Reference proteome</keyword>
<gene>
    <name evidence="2" type="ORF">SAMN04487834_10355</name>
</gene>
<accession>A0A1H6UIX5</accession>
<sequence>MNYKQIVEKAQESYARYFKNVEPLTEKKTNDVVVDRQKVEEVIAQGEAHMAAISKIKEEMKKEATEKAIESEEKIFGVPEATESLDHMTNDYVAYQEKLKDLKAKLETLKEK</sequence>
<dbReference type="RefSeq" id="WP_074732279.1">
    <property type="nucleotide sequence ID" value="NZ_CACWHD010000023.1"/>
</dbReference>